<protein>
    <submittedName>
        <fullName evidence="3">Uncharacterized protein</fullName>
    </submittedName>
</protein>
<reference evidence="5" key="2">
    <citation type="journal article" date="2019" name="Int. J. Syst. Evol. Microbiol.">
        <title>The Global Catalogue of Microorganisms (GCM) 10K type strain sequencing project: providing services to taxonomists for standard genome sequencing and annotation.</title>
        <authorList>
            <consortium name="The Broad Institute Genomics Platform"/>
            <consortium name="The Broad Institute Genome Sequencing Center for Infectious Disease"/>
            <person name="Wu L."/>
            <person name="Ma J."/>
        </authorList>
    </citation>
    <scope>NUCLEOTIDE SEQUENCE [LARGE SCALE GENOMIC DNA]</scope>
    <source>
        <strain evidence="5">CGMCC 4.5581</strain>
    </source>
</reference>
<reference evidence="2" key="1">
    <citation type="journal article" date="2014" name="Int. J. Syst. Evol. Microbiol.">
        <title>Complete genome of a new Firmicutes species belonging to the dominant human colonic microbiota ('Ruminococcus bicirculans') reveals two chromosomes and a selective capacity to utilize plant glucans.</title>
        <authorList>
            <consortium name="NISC Comparative Sequencing Program"/>
            <person name="Wegmann U."/>
            <person name="Louis P."/>
            <person name="Goesmann A."/>
            <person name="Henrissat B."/>
            <person name="Duncan S.H."/>
            <person name="Flint H.J."/>
        </authorList>
    </citation>
    <scope>NUCLEOTIDE SEQUENCE</scope>
    <source>
        <strain evidence="2">CGMCC 4.5581</strain>
    </source>
</reference>
<dbReference type="EMBL" id="JAAMPA010000002">
    <property type="protein sequence ID" value="NIH69012.1"/>
    <property type="molecule type" value="Genomic_DNA"/>
</dbReference>
<comment type="caution">
    <text evidence="3">The sequence shown here is derived from an EMBL/GenBank/DDBJ whole genome shotgun (WGS) entry which is preliminary data.</text>
</comment>
<evidence type="ECO:0000313" key="2">
    <source>
        <dbReference type="EMBL" id="GGL78208.1"/>
    </source>
</evidence>
<evidence type="ECO:0000313" key="5">
    <source>
        <dbReference type="Proteomes" id="UP000648663"/>
    </source>
</evidence>
<name>A0A846LRV5_9ACTN</name>
<proteinExistence type="predicted"/>
<organism evidence="3 4">
    <name type="scientific">Modestobacter marinus</name>
    <dbReference type="NCBI Taxonomy" id="477641"/>
    <lineage>
        <taxon>Bacteria</taxon>
        <taxon>Bacillati</taxon>
        <taxon>Actinomycetota</taxon>
        <taxon>Actinomycetes</taxon>
        <taxon>Geodermatophilales</taxon>
        <taxon>Geodermatophilaceae</taxon>
        <taxon>Modestobacter</taxon>
    </lineage>
</organism>
<gene>
    <name evidence="3" type="ORF">FB380_003500</name>
    <name evidence="2" type="ORF">GCM10011589_37880</name>
</gene>
<accession>A0A846LRV5</accession>
<evidence type="ECO:0000313" key="3">
    <source>
        <dbReference type="EMBL" id="NIH69012.1"/>
    </source>
</evidence>
<reference evidence="2" key="4">
    <citation type="submission" date="2024-05" db="EMBL/GenBank/DDBJ databases">
        <authorList>
            <person name="Sun Q."/>
            <person name="Zhou Y."/>
        </authorList>
    </citation>
    <scope>NUCLEOTIDE SEQUENCE</scope>
    <source>
        <strain evidence="2">CGMCC 4.5581</strain>
    </source>
</reference>
<feature type="region of interest" description="Disordered" evidence="1">
    <location>
        <begin position="1"/>
        <end position="22"/>
    </location>
</feature>
<evidence type="ECO:0000313" key="4">
    <source>
        <dbReference type="Proteomes" id="UP000552836"/>
    </source>
</evidence>
<sequence>MPVPTVQDHHPGPAAAEWTRGPQPSACRRALEAACALGRADGQFAVAVDPADEPAATGSWCHGLDPEGLARYVWDAAGSPPAAVLLNAPLWYLHGYRDVLASARAG</sequence>
<reference evidence="3 4" key="3">
    <citation type="submission" date="2020-02" db="EMBL/GenBank/DDBJ databases">
        <title>Sequencing the genomes of 1000 actinobacteria strains.</title>
        <authorList>
            <person name="Klenk H.-P."/>
        </authorList>
    </citation>
    <scope>NUCLEOTIDE SEQUENCE [LARGE SCALE GENOMIC DNA]</scope>
    <source>
        <strain evidence="3 4">DSM 45201</strain>
    </source>
</reference>
<keyword evidence="5" id="KW-1185">Reference proteome</keyword>
<evidence type="ECO:0000256" key="1">
    <source>
        <dbReference type="SAM" id="MobiDB-lite"/>
    </source>
</evidence>
<dbReference type="AlphaFoldDB" id="A0A846LRV5"/>
<dbReference type="Proteomes" id="UP000648663">
    <property type="component" value="Unassembled WGS sequence"/>
</dbReference>
<dbReference type="Proteomes" id="UP000552836">
    <property type="component" value="Unassembled WGS sequence"/>
</dbReference>
<dbReference type="EMBL" id="BMMI01000007">
    <property type="protein sequence ID" value="GGL78208.1"/>
    <property type="molecule type" value="Genomic_DNA"/>
</dbReference>